<dbReference type="EMBL" id="WMBQ01000002">
    <property type="protein sequence ID" value="MTD96257.1"/>
    <property type="molecule type" value="Genomic_DNA"/>
</dbReference>
<evidence type="ECO:0000313" key="3">
    <source>
        <dbReference type="Proteomes" id="UP000440694"/>
    </source>
</evidence>
<evidence type="ECO:0000313" key="2">
    <source>
        <dbReference type="EMBL" id="MTD96257.1"/>
    </source>
</evidence>
<dbReference type="Proteomes" id="UP000440694">
    <property type="component" value="Unassembled WGS sequence"/>
</dbReference>
<accession>A0A6I3KRI8</accession>
<feature type="region of interest" description="Disordered" evidence="1">
    <location>
        <begin position="181"/>
        <end position="201"/>
    </location>
</feature>
<evidence type="ECO:0000256" key="1">
    <source>
        <dbReference type="SAM" id="MobiDB-lite"/>
    </source>
</evidence>
<comment type="caution">
    <text evidence="2">The sequence shown here is derived from an EMBL/GenBank/DDBJ whole genome shotgun (WGS) entry which is preliminary data.</text>
</comment>
<protein>
    <submittedName>
        <fullName evidence="2">Uncharacterized protein</fullName>
    </submittedName>
</protein>
<dbReference type="AlphaFoldDB" id="A0A6I3KRI8"/>
<reference evidence="2 3" key="1">
    <citation type="submission" date="2019-11" db="EMBL/GenBank/DDBJ databases">
        <title>Identification of a novel strain.</title>
        <authorList>
            <person name="Xu Q."/>
            <person name="Wang G."/>
        </authorList>
    </citation>
    <scope>NUCLEOTIDE SEQUENCE [LARGE SCALE GENOMIC DNA]</scope>
    <source>
        <strain evidence="3">xq</strain>
    </source>
</reference>
<gene>
    <name evidence="2" type="ORF">GIW81_18105</name>
</gene>
<proteinExistence type="predicted"/>
<dbReference type="RefSeq" id="WP_154740699.1">
    <property type="nucleotide sequence ID" value="NZ_WMBQ01000002.1"/>
</dbReference>
<keyword evidence="3" id="KW-1185">Reference proteome</keyword>
<sequence>MPIDLRIAHLPALTAALFFGFISIVPTFAQEKGKVEVPKAAAKQKDAAPAAAKPAAVSQPMPDGAALNILIRRTLLTVNDANMSGNYSVLRDLAAPGFQQENDVKKLAEIFAALRNSKIDFAPIVYFDPKLVRQPEFIKEGRLRLTGFMPTKPQQVNFDMLFENIAGTWRLYGIAVNTSAQSKTSSADPAKAPPAAAPAKK</sequence>
<organism evidence="2 3">
    <name type="scientific">Hyphomicrobium album</name>
    <dbReference type="NCBI Taxonomy" id="2665159"/>
    <lineage>
        <taxon>Bacteria</taxon>
        <taxon>Pseudomonadati</taxon>
        <taxon>Pseudomonadota</taxon>
        <taxon>Alphaproteobacteria</taxon>
        <taxon>Hyphomicrobiales</taxon>
        <taxon>Hyphomicrobiaceae</taxon>
        <taxon>Hyphomicrobium</taxon>
    </lineage>
</organism>
<name>A0A6I3KRI8_9HYPH</name>
<feature type="compositionally biased region" description="Pro residues" evidence="1">
    <location>
        <begin position="191"/>
        <end position="201"/>
    </location>
</feature>